<keyword evidence="3" id="KW-0813">Transport</keyword>
<dbReference type="EMBL" id="CSWP01000004">
    <property type="protein sequence ID" value="CPV50529.1"/>
    <property type="molecule type" value="Genomic_DNA"/>
</dbReference>
<dbReference type="Pfam" id="PF01547">
    <property type="entry name" value="SBP_bac_1"/>
    <property type="match status" value="1"/>
</dbReference>
<reference evidence="5 6" key="1">
    <citation type="submission" date="2015-03" db="EMBL/GenBank/DDBJ databases">
        <authorList>
            <person name="Murphy D."/>
        </authorList>
    </citation>
    <scope>NUCLEOTIDE SEQUENCE [LARGE SCALE GENOMIC DNA]</scope>
    <source>
        <strain evidence="5 6">PAP088</strain>
    </source>
</reference>
<name>A0A0U0ZNP5_9MYCO</name>
<organism evidence="5 6">
    <name type="scientific">Mycobacteroides abscessus</name>
    <dbReference type="NCBI Taxonomy" id="36809"/>
    <lineage>
        <taxon>Bacteria</taxon>
        <taxon>Bacillati</taxon>
        <taxon>Actinomycetota</taxon>
        <taxon>Actinomycetes</taxon>
        <taxon>Mycobacteriales</taxon>
        <taxon>Mycobacteriaceae</taxon>
        <taxon>Mycobacteroides</taxon>
    </lineage>
</organism>
<comment type="similarity">
    <text evidence="2">Belongs to the bacterial solute-binding protein 1 family.</text>
</comment>
<dbReference type="RefSeq" id="WP_016892724.1">
    <property type="nucleotide sequence ID" value="NZ_CSWP01000004.1"/>
</dbReference>
<evidence type="ECO:0000313" key="5">
    <source>
        <dbReference type="EMBL" id="CPV50529.1"/>
    </source>
</evidence>
<dbReference type="PANTHER" id="PTHR43649:SF31">
    <property type="entry name" value="SN-GLYCEROL-3-PHOSPHATE-BINDING PERIPLASMIC PROTEIN UGPB"/>
    <property type="match status" value="1"/>
</dbReference>
<sequence>MKASTRAALTLALVALLLFGVAAWLGIPTTPHGKTVVTVRVWDQQVAEAYRGSFDEFSRRNPDIQVAVTVTSYASYFNSLRTDVAGHGADDIFWLSNAYLSDYADTGNLLPVQPRADWDPSVVAQFTRDGKLWGVPQLSDAGIALYYNKNLLDAAQVDPAELAELRWDPDPEVDTLRPMLHRLTAPGHWGYNAANDLQGIYLNYLGSAGAVFQADDKFAFANPRAEMAFTYLVDLINVDRVAPSAADTNDNNDFSRNQFLQGRMALFQSGTYNLAQIQANATFPWGVAMMPAGPQGRVSVTNGIVAAANSSSPHPDAVHKVLAWMGSTDGNAFLGRSGSAIPAVLSARASYFQHWADKGVDVSPFFEVLRGQQIAAPGGQGFGAGFAALKPYFAEMFLGRLDVREALQQAQRAANRALER</sequence>
<dbReference type="InterPro" id="IPR006059">
    <property type="entry name" value="SBP"/>
</dbReference>
<evidence type="ECO:0000256" key="3">
    <source>
        <dbReference type="ARBA" id="ARBA00022448"/>
    </source>
</evidence>
<evidence type="ECO:0000313" key="6">
    <source>
        <dbReference type="Proteomes" id="UP000045782"/>
    </source>
</evidence>
<dbReference type="PANTHER" id="PTHR43649">
    <property type="entry name" value="ARABINOSE-BINDING PROTEIN-RELATED"/>
    <property type="match status" value="1"/>
</dbReference>
<dbReference type="GO" id="GO:0030313">
    <property type="term" value="C:cell envelope"/>
    <property type="evidence" value="ECO:0007669"/>
    <property type="project" value="UniProtKB-SubCell"/>
</dbReference>
<accession>A0A0U0ZNP5</accession>
<proteinExistence type="inferred from homology"/>
<dbReference type="CDD" id="cd13585">
    <property type="entry name" value="PBP2_TMBP_like"/>
    <property type="match status" value="1"/>
</dbReference>
<dbReference type="SUPFAM" id="SSF53850">
    <property type="entry name" value="Periplasmic binding protein-like II"/>
    <property type="match status" value="1"/>
</dbReference>
<evidence type="ECO:0000256" key="1">
    <source>
        <dbReference type="ARBA" id="ARBA00004196"/>
    </source>
</evidence>
<comment type="subcellular location">
    <subcellularLocation>
        <location evidence="1">Cell envelope</location>
    </subcellularLocation>
</comment>
<evidence type="ECO:0000256" key="4">
    <source>
        <dbReference type="ARBA" id="ARBA00022729"/>
    </source>
</evidence>
<keyword evidence="4" id="KW-0732">Signal</keyword>
<evidence type="ECO:0000256" key="2">
    <source>
        <dbReference type="ARBA" id="ARBA00008520"/>
    </source>
</evidence>
<dbReference type="Gene3D" id="3.40.190.10">
    <property type="entry name" value="Periplasmic binding protein-like II"/>
    <property type="match status" value="1"/>
</dbReference>
<dbReference type="Proteomes" id="UP000045782">
    <property type="component" value="Unassembled WGS sequence"/>
</dbReference>
<gene>
    <name evidence="5" type="primary">mdxE</name>
    <name evidence="5" type="ORF">ERS075579_02164</name>
</gene>
<protein>
    <submittedName>
        <fullName evidence="5">Probable sugar ABC transporter, sugar-binding protein</fullName>
    </submittedName>
</protein>
<dbReference type="AlphaFoldDB" id="A0A0U0ZNP5"/>
<dbReference type="InterPro" id="IPR050490">
    <property type="entry name" value="Bact_solute-bd_prot1"/>
</dbReference>